<accession>A0ABV6MB79</accession>
<keyword evidence="3" id="KW-1185">Reference proteome</keyword>
<gene>
    <name evidence="2" type="ORF">ACFFIA_30310</name>
</gene>
<dbReference type="Proteomes" id="UP001589867">
    <property type="component" value="Unassembled WGS sequence"/>
</dbReference>
<proteinExistence type="predicted"/>
<feature type="compositionally biased region" description="Basic and acidic residues" evidence="1">
    <location>
        <begin position="1"/>
        <end position="23"/>
    </location>
</feature>
<feature type="region of interest" description="Disordered" evidence="1">
    <location>
        <begin position="1"/>
        <end position="63"/>
    </location>
</feature>
<evidence type="ECO:0000256" key="1">
    <source>
        <dbReference type="SAM" id="MobiDB-lite"/>
    </source>
</evidence>
<name>A0ABV6MB79_9ACTN</name>
<protein>
    <submittedName>
        <fullName evidence="2">Uncharacterized protein</fullName>
    </submittedName>
</protein>
<evidence type="ECO:0000313" key="2">
    <source>
        <dbReference type="EMBL" id="MFC0531952.1"/>
    </source>
</evidence>
<comment type="caution">
    <text evidence="2">The sequence shown here is derived from an EMBL/GenBank/DDBJ whole genome shotgun (WGS) entry which is preliminary data.</text>
</comment>
<dbReference type="EMBL" id="JBHLUH010000063">
    <property type="protein sequence ID" value="MFC0531952.1"/>
    <property type="molecule type" value="Genomic_DNA"/>
</dbReference>
<sequence>MGDPRTDGEKPIEPDELQRRVARQEGAGYEPTDADAAARRHDEHTRRVGSAGGGQYGAGREDG</sequence>
<organism evidence="2 3">
    <name type="scientific">Phytohabitans kaempferiae</name>
    <dbReference type="NCBI Taxonomy" id="1620943"/>
    <lineage>
        <taxon>Bacteria</taxon>
        <taxon>Bacillati</taxon>
        <taxon>Actinomycetota</taxon>
        <taxon>Actinomycetes</taxon>
        <taxon>Micromonosporales</taxon>
        <taxon>Micromonosporaceae</taxon>
    </lineage>
</organism>
<reference evidence="2 3" key="1">
    <citation type="submission" date="2024-09" db="EMBL/GenBank/DDBJ databases">
        <authorList>
            <person name="Sun Q."/>
            <person name="Mori K."/>
        </authorList>
    </citation>
    <scope>NUCLEOTIDE SEQUENCE [LARGE SCALE GENOMIC DNA]</scope>
    <source>
        <strain evidence="2 3">TBRC 3947</strain>
    </source>
</reference>
<feature type="compositionally biased region" description="Basic and acidic residues" evidence="1">
    <location>
        <begin position="36"/>
        <end position="46"/>
    </location>
</feature>
<evidence type="ECO:0000313" key="3">
    <source>
        <dbReference type="Proteomes" id="UP001589867"/>
    </source>
</evidence>
<dbReference type="RefSeq" id="WP_377257319.1">
    <property type="nucleotide sequence ID" value="NZ_JBHLUH010000063.1"/>
</dbReference>